<dbReference type="AlphaFoldDB" id="A0A1R1E534"/>
<proteinExistence type="predicted"/>
<organism evidence="1 2">
    <name type="scientific">Paenibacillus rhizosphaerae</name>
    <dbReference type="NCBI Taxonomy" id="297318"/>
    <lineage>
        <taxon>Bacteria</taxon>
        <taxon>Bacillati</taxon>
        <taxon>Bacillota</taxon>
        <taxon>Bacilli</taxon>
        <taxon>Bacillales</taxon>
        <taxon>Paenibacillaceae</taxon>
        <taxon>Paenibacillus</taxon>
    </lineage>
</organism>
<dbReference type="Proteomes" id="UP000187172">
    <property type="component" value="Unassembled WGS sequence"/>
</dbReference>
<evidence type="ECO:0000313" key="2">
    <source>
        <dbReference type="Proteomes" id="UP000187172"/>
    </source>
</evidence>
<protein>
    <recommendedName>
        <fullName evidence="3">Hydrolase</fullName>
    </recommendedName>
</protein>
<reference evidence="1 2" key="1">
    <citation type="submission" date="2016-11" db="EMBL/GenBank/DDBJ databases">
        <title>Paenibacillus species isolates.</title>
        <authorList>
            <person name="Beno S.M."/>
        </authorList>
    </citation>
    <scope>NUCLEOTIDE SEQUENCE [LARGE SCALE GENOMIC DNA]</scope>
    <source>
        <strain evidence="1 2">FSL R5-0378</strain>
    </source>
</reference>
<name>A0A1R1E534_9BACL</name>
<comment type="caution">
    <text evidence="1">The sequence shown here is derived from an EMBL/GenBank/DDBJ whole genome shotgun (WGS) entry which is preliminary data.</text>
</comment>
<accession>A0A1R1E534</accession>
<evidence type="ECO:0000313" key="1">
    <source>
        <dbReference type="EMBL" id="OMF46920.1"/>
    </source>
</evidence>
<evidence type="ECO:0008006" key="3">
    <source>
        <dbReference type="Google" id="ProtNLM"/>
    </source>
</evidence>
<gene>
    <name evidence="1" type="ORF">BK138_32365</name>
</gene>
<sequence>MNKKKYYISVQSKSIFQQQGEAPYELEIEATEQQVIKLRNLFDKMEECDIDSMIRTPTPGIPYHHDHPNDSYDYYLKQIYQMIYDLGTIDTQQHVSSIMDRLDTMG</sequence>
<keyword evidence="2" id="KW-1185">Reference proteome</keyword>
<dbReference type="RefSeq" id="WP_076176431.1">
    <property type="nucleotide sequence ID" value="NZ_MRTP01000019.1"/>
</dbReference>
<dbReference type="EMBL" id="MRTP01000019">
    <property type="protein sequence ID" value="OMF46920.1"/>
    <property type="molecule type" value="Genomic_DNA"/>
</dbReference>
<dbReference type="STRING" id="297318.BK138_32365"/>